<evidence type="ECO:0000256" key="1">
    <source>
        <dbReference type="SAM" id="Phobius"/>
    </source>
</evidence>
<reference evidence="4 5" key="1">
    <citation type="submission" date="2018-08" db="EMBL/GenBank/DDBJ databases">
        <title>A genome reference for cultivated species of the human gut microbiota.</title>
        <authorList>
            <person name="Zou Y."/>
            <person name="Xue W."/>
            <person name="Luo G."/>
        </authorList>
    </citation>
    <scope>NUCLEOTIDE SEQUENCE [LARGE SCALE GENOMIC DNA]</scope>
    <source>
        <strain evidence="4 5">AM40-30BH</strain>
    </source>
</reference>
<keyword evidence="1" id="KW-0812">Transmembrane</keyword>
<dbReference type="InterPro" id="IPR012373">
    <property type="entry name" value="Ferrdict_sens_TM"/>
</dbReference>
<dbReference type="RefSeq" id="WP_002561786.1">
    <property type="nucleotide sequence ID" value="NZ_CABJFV010000014.1"/>
</dbReference>
<dbReference type="PANTHER" id="PTHR30273">
    <property type="entry name" value="PERIPLASMIC SIGNAL SENSOR AND SIGMA FACTOR ACTIVATOR FECR-RELATED"/>
    <property type="match status" value="1"/>
</dbReference>
<dbReference type="FunFam" id="2.60.120.1440:FF:000001">
    <property type="entry name" value="Putative anti-sigma factor"/>
    <property type="match status" value="1"/>
</dbReference>
<dbReference type="PANTHER" id="PTHR30273:SF2">
    <property type="entry name" value="PROTEIN FECR"/>
    <property type="match status" value="1"/>
</dbReference>
<dbReference type="GO" id="GO:0016989">
    <property type="term" value="F:sigma factor antagonist activity"/>
    <property type="evidence" value="ECO:0007669"/>
    <property type="project" value="TreeGrafter"/>
</dbReference>
<comment type="caution">
    <text evidence="4">The sequence shown here is derived from an EMBL/GenBank/DDBJ whole genome shotgun (WGS) entry which is preliminary data.</text>
</comment>
<keyword evidence="1" id="KW-0472">Membrane</keyword>
<accession>A0A413VJN4</accession>
<evidence type="ECO:0000259" key="2">
    <source>
        <dbReference type="Pfam" id="PF04773"/>
    </source>
</evidence>
<keyword evidence="1" id="KW-1133">Transmembrane helix</keyword>
<dbReference type="Pfam" id="PF04773">
    <property type="entry name" value="FecR"/>
    <property type="match status" value="1"/>
</dbReference>
<name>A0A413VJN4_9BACE</name>
<evidence type="ECO:0000313" key="4">
    <source>
        <dbReference type="EMBL" id="RHB33762.1"/>
    </source>
</evidence>
<gene>
    <name evidence="4" type="ORF">DW888_15600</name>
</gene>
<dbReference type="Proteomes" id="UP000284379">
    <property type="component" value="Unassembled WGS sequence"/>
</dbReference>
<sequence>MKKEKAIKQKVRHYLDGIYCKSEVTELLKNMQNPEMQNIIEEVADELWEENMEQPPFHSDIEHEQYRREAATLLKKINKRSSYKKIMWVAACITLIIMIGLGVNSYRFTQIEKPLYTEISTSFGEKKEWTLPDGSKVNLNACTTLRYPERFTEKERKIELTGEAFFQVNRDEKKPFIIKTAGFDVKVLGTCFDVKSYENNETSLVSVKSGKVQVELPEAMMKLVANEQLQINRQSNEYTKRKESYQHAMAWLQNTLHYNKTPLYDVIKDLERIYNCRIKFAPNQQFNYHLSGEHDNINLQAVLKSIGHATGVKYKKEKDYILLYQ</sequence>
<dbReference type="AlphaFoldDB" id="A0A413VJN4"/>
<feature type="domain" description="FecR protein" evidence="2">
    <location>
        <begin position="118"/>
        <end position="213"/>
    </location>
</feature>
<feature type="domain" description="Protein FecR C-terminal" evidence="3">
    <location>
        <begin position="256"/>
        <end position="322"/>
    </location>
</feature>
<proteinExistence type="predicted"/>
<dbReference type="Pfam" id="PF16344">
    <property type="entry name" value="FecR_C"/>
    <property type="match status" value="1"/>
</dbReference>
<dbReference type="InterPro" id="IPR006860">
    <property type="entry name" value="FecR"/>
</dbReference>
<organism evidence="4 5">
    <name type="scientific">Bacteroides nordii</name>
    <dbReference type="NCBI Taxonomy" id="291645"/>
    <lineage>
        <taxon>Bacteria</taxon>
        <taxon>Pseudomonadati</taxon>
        <taxon>Bacteroidota</taxon>
        <taxon>Bacteroidia</taxon>
        <taxon>Bacteroidales</taxon>
        <taxon>Bacteroidaceae</taxon>
        <taxon>Bacteroides</taxon>
    </lineage>
</organism>
<evidence type="ECO:0000313" key="5">
    <source>
        <dbReference type="Proteomes" id="UP000284379"/>
    </source>
</evidence>
<evidence type="ECO:0000259" key="3">
    <source>
        <dbReference type="Pfam" id="PF16344"/>
    </source>
</evidence>
<dbReference type="InterPro" id="IPR032508">
    <property type="entry name" value="FecR_C"/>
</dbReference>
<feature type="transmembrane region" description="Helical" evidence="1">
    <location>
        <begin position="86"/>
        <end position="106"/>
    </location>
</feature>
<dbReference type="EMBL" id="QSGO01000014">
    <property type="protein sequence ID" value="RHB33762.1"/>
    <property type="molecule type" value="Genomic_DNA"/>
</dbReference>
<dbReference type="PIRSF" id="PIRSF018266">
    <property type="entry name" value="FecR"/>
    <property type="match status" value="1"/>
</dbReference>
<protein>
    <submittedName>
        <fullName evidence="4">DUF4974 domain-containing protein</fullName>
    </submittedName>
</protein>
<dbReference type="Gene3D" id="3.55.50.30">
    <property type="match status" value="1"/>
</dbReference>
<dbReference type="Gene3D" id="2.60.120.1440">
    <property type="match status" value="1"/>
</dbReference>